<dbReference type="Pfam" id="PF08849">
    <property type="entry name" value="BrxA"/>
    <property type="match status" value="1"/>
</dbReference>
<accession>C4XLG9</accession>
<dbReference type="Gene3D" id="1.10.3540.10">
    <property type="entry name" value="uncharacterized protein from magnetospirillum magneticum domain"/>
    <property type="match status" value="1"/>
</dbReference>
<keyword evidence="2" id="KW-1185">Reference proteome</keyword>
<dbReference type="eggNOG" id="ENOG502ZBV7">
    <property type="taxonomic scope" value="Bacteria"/>
</dbReference>
<dbReference type="InterPro" id="IPR023137">
    <property type="entry name" value="BrxA_sf"/>
</dbReference>
<evidence type="ECO:0000313" key="1">
    <source>
        <dbReference type="EMBL" id="BAH77108.1"/>
    </source>
</evidence>
<dbReference type="EMBL" id="AP010904">
    <property type="protein sequence ID" value="BAH77108.1"/>
    <property type="molecule type" value="Genomic_DNA"/>
</dbReference>
<dbReference type="HOGENOM" id="CLU_087567_0_1_7"/>
<name>C4XLG9_SOLM1</name>
<organism evidence="1 2">
    <name type="scientific">Solidesulfovibrio magneticus (strain ATCC 700980 / DSM 13731 / RS-1)</name>
    <name type="common">Desulfovibrio magneticus</name>
    <dbReference type="NCBI Taxonomy" id="573370"/>
    <lineage>
        <taxon>Bacteria</taxon>
        <taxon>Pseudomonadati</taxon>
        <taxon>Thermodesulfobacteriota</taxon>
        <taxon>Desulfovibrionia</taxon>
        <taxon>Desulfovibrionales</taxon>
        <taxon>Desulfovibrionaceae</taxon>
        <taxon>Solidesulfovibrio</taxon>
    </lineage>
</organism>
<reference evidence="1 2" key="1">
    <citation type="journal article" date="2009" name="Genome Res.">
        <title>Whole genome sequence of Desulfovibrio magneticus strain RS-1 revealed common gene clusters in magnetotactic bacteria.</title>
        <authorList>
            <person name="Nakazawa H."/>
            <person name="Arakaki A."/>
            <person name="Narita-Yamada S."/>
            <person name="Yashiro I."/>
            <person name="Jinno K."/>
            <person name="Aoki N."/>
            <person name="Tsuruyama A."/>
            <person name="Okamura Y."/>
            <person name="Tanikawa S."/>
            <person name="Fujita N."/>
            <person name="Takeyama H."/>
            <person name="Matsunaga T."/>
        </authorList>
    </citation>
    <scope>NUCLEOTIDE SEQUENCE [LARGE SCALE GENOMIC DNA]</scope>
    <source>
        <strain evidence="2">ATCC 700980 / DSM 13731 / RS-1</strain>
    </source>
</reference>
<dbReference type="Proteomes" id="UP000009071">
    <property type="component" value="Chromosome"/>
</dbReference>
<dbReference type="STRING" id="573370.DMR_36170"/>
<sequence>MVLRSAEFRQPEKYYSQHHLQGTSVPEPRFNGEIVAGSLMVNESRKIADLLLQGLDEKAFYAALLMDNVLQKRSPATTRRQSKLIRNRLLPLHEDFWIMIRDGSHEQAVQTLLAAAIMHSRILGDFIRNVVNLQLKTFQSQVTYREWDAYFEECKQIDPTVVEWSDSTIKKIRQVVFRILAEAKIIDSTRNLKIIHFSLLPEVKNLLDNDALRYTRECLEAIQ</sequence>
<dbReference type="InterPro" id="IPR014948">
    <property type="entry name" value="BrxA"/>
</dbReference>
<dbReference type="AlphaFoldDB" id="C4XLG9"/>
<evidence type="ECO:0008006" key="3">
    <source>
        <dbReference type="Google" id="ProtNLM"/>
    </source>
</evidence>
<gene>
    <name evidence="1" type="ordered locus">DMR_36170</name>
</gene>
<evidence type="ECO:0000313" key="2">
    <source>
        <dbReference type="Proteomes" id="UP000009071"/>
    </source>
</evidence>
<protein>
    <recommendedName>
        <fullName evidence="3">Inner membrane protein (DUF1819)</fullName>
    </recommendedName>
</protein>
<proteinExistence type="predicted"/>
<dbReference type="KEGG" id="dma:DMR_36170"/>